<dbReference type="InterPro" id="IPR013785">
    <property type="entry name" value="Aldolase_TIM"/>
</dbReference>
<dbReference type="AlphaFoldDB" id="J9DUI0"/>
<accession>J9DUI0</accession>
<dbReference type="EC" id="4.1.2.13" evidence="3"/>
<keyword evidence="5" id="KW-0456">Lyase</keyword>
<dbReference type="GO" id="GO:0006096">
    <property type="term" value="P:glycolytic process"/>
    <property type="evidence" value="ECO:0007669"/>
    <property type="project" value="UniProtKB-UniPathway"/>
</dbReference>
<dbReference type="SUPFAM" id="SSF51569">
    <property type="entry name" value="Aldolase"/>
    <property type="match status" value="1"/>
</dbReference>
<dbReference type="PANTHER" id="PTHR11627">
    <property type="entry name" value="FRUCTOSE-BISPHOSPHATE ALDOLASE"/>
    <property type="match status" value="1"/>
</dbReference>
<evidence type="ECO:0000256" key="5">
    <source>
        <dbReference type="ARBA" id="ARBA00023239"/>
    </source>
</evidence>
<comment type="pathway">
    <text evidence="1">Carbohydrate degradation; glycolysis; D-glyceraldehyde 3-phosphate and glycerone phosphate from D-glucose: step 4/4.</text>
</comment>
<dbReference type="Pfam" id="PF00274">
    <property type="entry name" value="Glycolytic"/>
    <property type="match status" value="1"/>
</dbReference>
<reference evidence="6 7" key="1">
    <citation type="submission" date="2011-08" db="EMBL/GenBank/DDBJ databases">
        <authorList>
            <person name="Liu Z.J."/>
            <person name="Shi F.L."/>
            <person name="Lu J.Q."/>
            <person name="Li M."/>
            <person name="Wang Z.L."/>
        </authorList>
    </citation>
    <scope>NUCLEOTIDE SEQUENCE [LARGE SCALE GENOMIC DNA]</scope>
    <source>
        <strain evidence="6 7">USNM 41457</strain>
    </source>
</reference>
<dbReference type="EMBL" id="AFBI03000001">
    <property type="protein sequence ID" value="EJW04957.1"/>
    <property type="molecule type" value="Genomic_DNA"/>
</dbReference>
<comment type="caution">
    <text evidence="6">The sequence shown here is derived from an EMBL/GenBank/DDBJ whole genome shotgun (WGS) entry which is preliminary data.</text>
</comment>
<keyword evidence="4" id="KW-0324">Glycolysis</keyword>
<reference evidence="7" key="2">
    <citation type="submission" date="2015-07" db="EMBL/GenBank/DDBJ databases">
        <title>Contrasting host-pathogen interactions and genome evolution in two generalist and specialist microsporidian pathogens of mosquitoes.</title>
        <authorList>
            <consortium name="The Broad Institute Genomics Platform"/>
            <consortium name="The Broad Institute Genome Sequencing Center for Infectious Disease"/>
            <person name="Cuomo C.A."/>
            <person name="Sanscrainte N.D."/>
            <person name="Goldberg J.M."/>
            <person name="Heiman D."/>
            <person name="Young S."/>
            <person name="Zeng Q."/>
            <person name="Becnel J.J."/>
            <person name="Birren B.W."/>
        </authorList>
    </citation>
    <scope>NUCLEOTIDE SEQUENCE [LARGE SCALE GENOMIC DNA]</scope>
    <source>
        <strain evidence="7">USNM 41457</strain>
    </source>
</reference>
<dbReference type="NCBIfam" id="NF033379">
    <property type="entry name" value="FrucBisAld_I"/>
    <property type="match status" value="1"/>
</dbReference>
<dbReference type="Gene3D" id="3.20.20.70">
    <property type="entry name" value="Aldolase class I"/>
    <property type="match status" value="1"/>
</dbReference>
<dbReference type="HOGENOM" id="CLU_031243_0_0_1"/>
<gene>
    <name evidence="6" type="ORF">EDEG_00074</name>
</gene>
<protein>
    <recommendedName>
        <fullName evidence="3">fructose-bisphosphate aldolase</fullName>
        <ecNumber evidence="3">4.1.2.13</ecNumber>
    </recommendedName>
</protein>
<dbReference type="InterPro" id="IPR000741">
    <property type="entry name" value="FBA_I"/>
</dbReference>
<organism evidence="6 7">
    <name type="scientific">Edhazardia aedis (strain USNM 41457)</name>
    <name type="common">Microsporidian parasite</name>
    <dbReference type="NCBI Taxonomy" id="1003232"/>
    <lineage>
        <taxon>Eukaryota</taxon>
        <taxon>Fungi</taxon>
        <taxon>Fungi incertae sedis</taxon>
        <taxon>Microsporidia</taxon>
        <taxon>Edhazardia</taxon>
    </lineage>
</organism>
<dbReference type="OrthoDB" id="36455at2759"/>
<evidence type="ECO:0000313" key="7">
    <source>
        <dbReference type="Proteomes" id="UP000003163"/>
    </source>
</evidence>
<evidence type="ECO:0000256" key="3">
    <source>
        <dbReference type="ARBA" id="ARBA00013068"/>
    </source>
</evidence>
<name>J9DUI0_EDHAE</name>
<dbReference type="GO" id="GO:0004332">
    <property type="term" value="F:fructose-bisphosphate aldolase activity"/>
    <property type="evidence" value="ECO:0007669"/>
    <property type="project" value="UniProtKB-EC"/>
</dbReference>
<dbReference type="UniPathway" id="UPA00109">
    <property type="reaction ID" value="UER00183"/>
</dbReference>
<dbReference type="STRING" id="1003232.J9DUI0"/>
<dbReference type="InParanoid" id="J9DUI0"/>
<sequence length="331" mass="37751">MGKRNEICYKLGINARKVLENTRNLLVVDEDPKLIHDSFEKFGIPNTLYNRCKFRELILSTKGLNKYIGGIILSEEAFIQKDDQENFIVDMISKKNILPGIKLDKGVIDFRKNEKVSVGLEDLEKRLRSESISKAELTKWRSVFIITDKTPTDECINENCSVLARYAKICQKCGKVPIVEPEVLWEGNYTIDHAYIIAKKIFSCLVYHMNLNDVYLPGILLKISFIIPGKDNTETFTFEKAVEKNISALNSTIPVGVAGILFSSGAYLMEDIQKLLHEIKSQNKHPTWKLSLSHKNGFSNPVLNAWLGRDKNIETAQEVFLNLLKKIDRLD</sequence>
<comment type="similarity">
    <text evidence="2">Belongs to the class I fructose-bisphosphate aldolase family.</text>
</comment>
<dbReference type="Proteomes" id="UP000003163">
    <property type="component" value="Unassembled WGS sequence"/>
</dbReference>
<evidence type="ECO:0000256" key="4">
    <source>
        <dbReference type="ARBA" id="ARBA00023152"/>
    </source>
</evidence>
<evidence type="ECO:0000256" key="2">
    <source>
        <dbReference type="ARBA" id="ARBA00010387"/>
    </source>
</evidence>
<evidence type="ECO:0000313" key="6">
    <source>
        <dbReference type="EMBL" id="EJW04957.1"/>
    </source>
</evidence>
<dbReference type="VEuPathDB" id="MicrosporidiaDB:EDEG_00074"/>
<evidence type="ECO:0000256" key="1">
    <source>
        <dbReference type="ARBA" id="ARBA00004714"/>
    </source>
</evidence>
<keyword evidence="7" id="KW-1185">Reference proteome</keyword>
<proteinExistence type="inferred from homology"/>